<protein>
    <recommendedName>
        <fullName evidence="3">Lipoprotein</fullName>
    </recommendedName>
</protein>
<dbReference type="EMBL" id="NPDS01000002">
    <property type="protein sequence ID" value="PJZ58298.1"/>
    <property type="molecule type" value="Genomic_DNA"/>
</dbReference>
<sequence length="881" mass="97798">MIKKVLLGLIVFFVVSGCGSQGKSGADFKNLAMLGSFDRQSGVVQSGSDNETNGTPLDFIDGIGGNNGGIIKPQQGKALFRLKLSSDEEQPFNAPQGIKTELRLNQVGNRISMIGLGTVSDVQWIQLFISEINVVSSNKNNSKKIQTPKPVYIRVADGRVFGMPFIGLRAGDYTSLKVDFKSQGYININNRIYNIDIDSPSIVSNTPFTVRNGRIINLRFYDSPTGGAVVLPNPKNIAFEVKFNKTNVDNRNVRLSLNGFQVSQTETDVLKSGTIKINSVKIVYTNGTTIPVNSSTSSFELSSLTNGDVALVSSKSVNSGSIKEIQVLLSSDAIANYGYESIVNNSITDLNRISIPVSSNLVGDKIYEYYLEISPLDSFVSSSDYRPVFRHFGGAEFEPDIYNRISEIAGREMNLALKKSAQVVIGREDLQNTTIAYVGSGIHQLVTIGRIAVQKSILNPKSLASINYLSPGGSVGSLTVESYGMPKFEPGIDFIYFLNQNDSQAESFLAHGVFSKIPLINRTDSPAYDKKLSRNTLQLRPVSGQYDFAKSYKKEWIGGVNNVLGNFDASRSGANLSTEYYDKPIDLLVNSDVSDCSKADISDLALSGNVIYLLKEPDWICTSKTCSYRWQCGTDENSIVRSDIFISENYNILQDNEVPVSKAVYNLTGVGECILGSTGCSSSTFDPNSVTTPFLDLNKKTELRNFQVNLLRSRYGSPLIVDQNAISKAQEFKDKASSYCNPSPCVYPEQETDIRFKPQAEETQYYNDYLVYLESEGIAGSEKYFQFTKEMQEIYKRITKNVGAKAEIYMIQAIENTNSKLSSMPSEYIRENTKLLFYQIQKRKEVLEGSSEELDTRFREFLESETKVLIQIRREHLKKLN</sequence>
<evidence type="ECO:0000313" key="1">
    <source>
        <dbReference type="EMBL" id="PJZ58298.1"/>
    </source>
</evidence>
<accession>A0ABX4NNI7</accession>
<evidence type="ECO:0000313" key="2">
    <source>
        <dbReference type="Proteomes" id="UP000231879"/>
    </source>
</evidence>
<dbReference type="PROSITE" id="PS51257">
    <property type="entry name" value="PROKAR_LIPOPROTEIN"/>
    <property type="match status" value="1"/>
</dbReference>
<keyword evidence="2" id="KW-1185">Reference proteome</keyword>
<evidence type="ECO:0008006" key="3">
    <source>
        <dbReference type="Google" id="ProtNLM"/>
    </source>
</evidence>
<dbReference type="Proteomes" id="UP000231879">
    <property type="component" value="Unassembled WGS sequence"/>
</dbReference>
<name>A0ABX4NNI7_9LEPT</name>
<reference evidence="1 2" key="1">
    <citation type="submission" date="2017-07" db="EMBL/GenBank/DDBJ databases">
        <title>Leptospira spp. isolated from tropical soils.</title>
        <authorList>
            <person name="Thibeaux R."/>
            <person name="Iraola G."/>
            <person name="Ferres I."/>
            <person name="Bierque E."/>
            <person name="Girault D."/>
            <person name="Soupe-Gilbert M.-E."/>
            <person name="Picardeau M."/>
            <person name="Goarant C."/>
        </authorList>
    </citation>
    <scope>NUCLEOTIDE SEQUENCE [LARGE SCALE GENOMIC DNA]</scope>
    <source>
        <strain evidence="1 2">FH4-C-A1</strain>
    </source>
</reference>
<gene>
    <name evidence="1" type="ORF">CH367_07935</name>
</gene>
<organism evidence="1 2">
    <name type="scientific">Leptospira barantonii</name>
    <dbReference type="NCBI Taxonomy" id="2023184"/>
    <lineage>
        <taxon>Bacteria</taxon>
        <taxon>Pseudomonadati</taxon>
        <taxon>Spirochaetota</taxon>
        <taxon>Spirochaetia</taxon>
        <taxon>Leptospirales</taxon>
        <taxon>Leptospiraceae</taxon>
        <taxon>Leptospira</taxon>
    </lineage>
</organism>
<proteinExistence type="predicted"/>
<comment type="caution">
    <text evidence="1">The sequence shown here is derived from an EMBL/GenBank/DDBJ whole genome shotgun (WGS) entry which is preliminary data.</text>
</comment>
<dbReference type="RefSeq" id="WP_100761932.1">
    <property type="nucleotide sequence ID" value="NZ_NPDS01000002.1"/>
</dbReference>